<accession>A0A6N9T8K3</accession>
<feature type="domain" description="Acyl-CoA dehydrogenase/oxidase C-terminal" evidence="7">
    <location>
        <begin position="243"/>
        <end position="376"/>
    </location>
</feature>
<dbReference type="CDD" id="cd00567">
    <property type="entry name" value="ACAD"/>
    <property type="match status" value="1"/>
</dbReference>
<evidence type="ECO:0000256" key="2">
    <source>
        <dbReference type="ARBA" id="ARBA00009347"/>
    </source>
</evidence>
<evidence type="ECO:0000256" key="1">
    <source>
        <dbReference type="ARBA" id="ARBA00001974"/>
    </source>
</evidence>
<dbReference type="InterPro" id="IPR009100">
    <property type="entry name" value="AcylCoA_DH/oxidase_NM_dom_sf"/>
</dbReference>
<dbReference type="Proteomes" id="UP000469011">
    <property type="component" value="Unassembled WGS sequence"/>
</dbReference>
<dbReference type="Gene3D" id="1.20.140.10">
    <property type="entry name" value="Butyryl-CoA Dehydrogenase, subunit A, domain 3"/>
    <property type="match status" value="1"/>
</dbReference>
<evidence type="ECO:0000313" key="11">
    <source>
        <dbReference type="Proteomes" id="UP000469011"/>
    </source>
</evidence>
<keyword evidence="3 6" id="KW-0285">Flavoprotein</keyword>
<evidence type="ECO:0000256" key="6">
    <source>
        <dbReference type="RuleBase" id="RU362125"/>
    </source>
</evidence>
<dbReference type="AlphaFoldDB" id="A0A6N9T8K3"/>
<keyword evidence="4 6" id="KW-0274">FAD</keyword>
<organism evidence="10 11">
    <name type="scientific">Jiella pacifica</name>
    <dbReference type="NCBI Taxonomy" id="2696469"/>
    <lineage>
        <taxon>Bacteria</taxon>
        <taxon>Pseudomonadati</taxon>
        <taxon>Pseudomonadota</taxon>
        <taxon>Alphaproteobacteria</taxon>
        <taxon>Hyphomicrobiales</taxon>
        <taxon>Aurantimonadaceae</taxon>
        <taxon>Jiella</taxon>
    </lineage>
</organism>
<evidence type="ECO:0000313" key="10">
    <source>
        <dbReference type="EMBL" id="NDW06892.1"/>
    </source>
</evidence>
<dbReference type="Gene3D" id="2.40.110.10">
    <property type="entry name" value="Butyryl-CoA Dehydrogenase, subunit A, domain 2"/>
    <property type="match status" value="1"/>
</dbReference>
<dbReference type="Pfam" id="PF02770">
    <property type="entry name" value="Acyl-CoA_dh_M"/>
    <property type="match status" value="1"/>
</dbReference>
<keyword evidence="5 6" id="KW-0560">Oxidoreductase</keyword>
<dbReference type="Pfam" id="PF02771">
    <property type="entry name" value="Acyl-CoA_dh_N"/>
    <property type="match status" value="1"/>
</dbReference>
<keyword evidence="11" id="KW-1185">Reference proteome</keyword>
<comment type="similarity">
    <text evidence="2 6">Belongs to the acyl-CoA dehydrogenase family.</text>
</comment>
<dbReference type="SUPFAM" id="SSF56645">
    <property type="entry name" value="Acyl-CoA dehydrogenase NM domain-like"/>
    <property type="match status" value="1"/>
</dbReference>
<dbReference type="RefSeq" id="WP_163465347.1">
    <property type="nucleotide sequence ID" value="NZ_JAAAMG010000021.1"/>
</dbReference>
<evidence type="ECO:0000259" key="7">
    <source>
        <dbReference type="Pfam" id="PF00441"/>
    </source>
</evidence>
<dbReference type="GO" id="GO:0050660">
    <property type="term" value="F:flavin adenine dinucleotide binding"/>
    <property type="evidence" value="ECO:0007669"/>
    <property type="project" value="InterPro"/>
</dbReference>
<evidence type="ECO:0000259" key="8">
    <source>
        <dbReference type="Pfam" id="PF02770"/>
    </source>
</evidence>
<protein>
    <submittedName>
        <fullName evidence="10">Pimeloyl-CoA dehydrogenase small subunit</fullName>
    </submittedName>
</protein>
<dbReference type="SUPFAM" id="SSF47203">
    <property type="entry name" value="Acyl-CoA dehydrogenase C-terminal domain-like"/>
    <property type="match status" value="1"/>
</dbReference>
<name>A0A6N9T8K3_9HYPH</name>
<dbReference type="EMBL" id="JAAAMG010000021">
    <property type="protein sequence ID" value="NDW06892.1"/>
    <property type="molecule type" value="Genomic_DNA"/>
</dbReference>
<evidence type="ECO:0000259" key="9">
    <source>
        <dbReference type="Pfam" id="PF02771"/>
    </source>
</evidence>
<dbReference type="InterPro" id="IPR036250">
    <property type="entry name" value="AcylCo_DH-like_C"/>
</dbReference>
<dbReference type="InterPro" id="IPR006091">
    <property type="entry name" value="Acyl-CoA_Oxase/DH_mid-dom"/>
</dbReference>
<dbReference type="GO" id="GO:0003995">
    <property type="term" value="F:acyl-CoA dehydrogenase activity"/>
    <property type="evidence" value="ECO:0007669"/>
    <property type="project" value="TreeGrafter"/>
</dbReference>
<dbReference type="PANTHER" id="PTHR43884">
    <property type="entry name" value="ACYL-COA DEHYDROGENASE"/>
    <property type="match status" value="1"/>
</dbReference>
<evidence type="ECO:0000256" key="3">
    <source>
        <dbReference type="ARBA" id="ARBA00022630"/>
    </source>
</evidence>
<dbReference type="InterPro" id="IPR009075">
    <property type="entry name" value="AcylCo_DH/oxidase_C"/>
</dbReference>
<gene>
    <name evidence="10" type="ORF">GTK09_20980</name>
</gene>
<dbReference type="Gene3D" id="1.10.540.10">
    <property type="entry name" value="Acyl-CoA dehydrogenase/oxidase, N-terminal domain"/>
    <property type="match status" value="1"/>
</dbReference>
<evidence type="ECO:0000256" key="5">
    <source>
        <dbReference type="ARBA" id="ARBA00023002"/>
    </source>
</evidence>
<dbReference type="PANTHER" id="PTHR43884:SF20">
    <property type="entry name" value="ACYL-COA DEHYDROGENASE FADE28"/>
    <property type="match status" value="1"/>
</dbReference>
<feature type="domain" description="Acyl-CoA dehydrogenase/oxidase N-terminal" evidence="9">
    <location>
        <begin position="6"/>
        <end position="117"/>
    </location>
</feature>
<comment type="cofactor">
    <cofactor evidence="1 6">
        <name>FAD</name>
        <dbReference type="ChEBI" id="CHEBI:57692"/>
    </cofactor>
</comment>
<dbReference type="InterPro" id="IPR037069">
    <property type="entry name" value="AcylCoA_DH/ox_N_sf"/>
</dbReference>
<comment type="caution">
    <text evidence="10">The sequence shown here is derived from an EMBL/GenBank/DDBJ whole genome shotgun (WGS) entry which is preliminary data.</text>
</comment>
<dbReference type="InterPro" id="IPR046373">
    <property type="entry name" value="Acyl-CoA_Oxase/DH_mid-dom_sf"/>
</dbReference>
<dbReference type="InterPro" id="IPR013786">
    <property type="entry name" value="AcylCoA_DH/ox_N"/>
</dbReference>
<feature type="domain" description="Acyl-CoA oxidase/dehydrogenase middle" evidence="8">
    <location>
        <begin position="122"/>
        <end position="214"/>
    </location>
</feature>
<proteinExistence type="inferred from homology"/>
<sequence>MDFDLSEEQSLVKDSVTRLLRAEYGFEAREKHRAEAVGFSEKIWQSFAELGLLAILFDEEDGGLGAGPVQTMIVMEAFGRALVVEPYLASVVMAGAALRHAATAEQRAAIVPGLVEGSSRLAFAFAERGTRYDLARIAMTARPDAGGYRLDGEKTLVLHGDTATGFVVAARTAGAPGEAAGLGLFHLPADAEGLTRRGFETQDGMRAAELSFANVFVSQDAVLGDPQGAWPAIARIEAETIAALCAEAVGSMERMVELTVAYIKERKQFGVPIAAFQVLQHRASEMYMALEQARSMAIFAAMNAGEEDEAARRAAISAAKVQIGRSGRFIGQNAVQLHGGVGVTMEYEIAHHFKRQAMIDLAFGDADHHLKLVADAGGMDERD</sequence>
<evidence type="ECO:0000256" key="4">
    <source>
        <dbReference type="ARBA" id="ARBA00022827"/>
    </source>
</evidence>
<dbReference type="Pfam" id="PF00441">
    <property type="entry name" value="Acyl-CoA_dh_1"/>
    <property type="match status" value="1"/>
</dbReference>
<reference evidence="10 11" key="1">
    <citation type="submission" date="2020-01" db="EMBL/GenBank/DDBJ databases">
        <title>Jiella pacifica sp. nov.</title>
        <authorList>
            <person name="Xue Z."/>
            <person name="Zhu S."/>
            <person name="Chen J."/>
            <person name="Yang J."/>
        </authorList>
    </citation>
    <scope>NUCLEOTIDE SEQUENCE [LARGE SCALE GENOMIC DNA]</scope>
    <source>
        <strain evidence="10 11">40Bstr34</strain>
    </source>
</reference>